<dbReference type="GO" id="GO:0005789">
    <property type="term" value="C:endoplasmic reticulum membrane"/>
    <property type="evidence" value="ECO:0007669"/>
    <property type="project" value="TreeGrafter"/>
</dbReference>
<feature type="transmembrane region" description="Helical" evidence="9">
    <location>
        <begin position="359"/>
        <end position="379"/>
    </location>
</feature>
<dbReference type="GO" id="GO:0016811">
    <property type="term" value="F:hydrolase activity, acting on carbon-nitrogen (but not peptide) bonds, in linear amides"/>
    <property type="evidence" value="ECO:0007669"/>
    <property type="project" value="InterPro"/>
</dbReference>
<evidence type="ECO:0000256" key="6">
    <source>
        <dbReference type="ARBA" id="ARBA00023136"/>
    </source>
</evidence>
<dbReference type="PANTHER" id="PTHR46187:SF3">
    <property type="entry name" value="ALKALINE CERAMIDASE 3"/>
    <property type="match status" value="1"/>
</dbReference>
<evidence type="ECO:0000256" key="5">
    <source>
        <dbReference type="ARBA" id="ARBA00022989"/>
    </source>
</evidence>
<feature type="binding site" evidence="7">
    <location>
        <position position="119"/>
    </location>
    <ligand>
        <name>Ca(2+)</name>
        <dbReference type="ChEBI" id="CHEBI:29108"/>
    </ligand>
</feature>
<evidence type="ECO:0000256" key="7">
    <source>
        <dbReference type="PIRSR" id="PIRSR608901-1"/>
    </source>
</evidence>
<dbReference type="GO" id="GO:0046513">
    <property type="term" value="P:ceramide biosynthetic process"/>
    <property type="evidence" value="ECO:0007669"/>
    <property type="project" value="TreeGrafter"/>
</dbReference>
<name>A0A0K6FLE8_9AGAM</name>
<feature type="binding site" evidence="7">
    <location>
        <position position="108"/>
    </location>
    <ligand>
        <name>Ca(2+)</name>
        <dbReference type="ChEBI" id="CHEBI:29108"/>
    </ligand>
</feature>
<evidence type="ECO:0000256" key="1">
    <source>
        <dbReference type="ARBA" id="ARBA00004141"/>
    </source>
</evidence>
<feature type="transmembrane region" description="Helical" evidence="9">
    <location>
        <begin position="127"/>
        <end position="144"/>
    </location>
</feature>
<keyword evidence="3 9" id="KW-0812">Transmembrane</keyword>
<feature type="binding site" evidence="8">
    <location>
        <position position="174"/>
    </location>
    <ligand>
        <name>Zn(2+)</name>
        <dbReference type="ChEBI" id="CHEBI:29105"/>
        <note>catalytic</note>
    </ligand>
</feature>
<evidence type="ECO:0000256" key="3">
    <source>
        <dbReference type="ARBA" id="ARBA00022692"/>
    </source>
</evidence>
<comment type="similarity">
    <text evidence="2">Belongs to the alkaline ceramidase family.</text>
</comment>
<dbReference type="InterPro" id="IPR008901">
    <property type="entry name" value="ACER"/>
</dbReference>
<keyword evidence="8" id="KW-0862">Zinc</keyword>
<evidence type="ECO:0000256" key="4">
    <source>
        <dbReference type="ARBA" id="ARBA00022801"/>
    </source>
</evidence>
<keyword evidence="4" id="KW-0378">Hydrolase</keyword>
<comment type="subcellular location">
    <subcellularLocation>
        <location evidence="1">Membrane</location>
        <topology evidence="1">Multi-pass membrane protein</topology>
    </subcellularLocation>
</comment>
<sequence length="418" mass="46331">MHLLTLSVEQSASAPRLVSPSSTPIREASSHHVLFRFITPPPPVCPDRLTQHMLSLGATPELEPSTYALGYTAELAPSRSLVPAPVHRDGQLTSGFWGNHTSTIDWCENNYVHTQFIAETYNTLSNIPFVVLAIVGAAAVLQPNGKLRPLPHARRFMLMHALLALVGTGSFVFHATLKWRAQVMFDEMPMLLVTCAALYSIRVPLKPHAPGLRKDTPNHDTNNDPDFWLRLRWQIGTPLFALCTCAVYLFYPVPLLHQFTFAGLMCMNALVVFGLLAHPNLKIPLPSPPSKSISLVEKPKVETAGNVVFRTLGCGLLIFNTGFAIWIADNLFCDSLGGLREWANGSDAGLIGLLTQGHAWWHLLTGLGANWLIVGLTYLRLVVSDPLSFEIAHYWGFVPYVRWRDGVNERVEKDAVLY</sequence>
<dbReference type="EMBL" id="CYGV01000001">
    <property type="protein sequence ID" value="CUA66819.1"/>
    <property type="molecule type" value="Genomic_DNA"/>
</dbReference>
<dbReference type="Proteomes" id="UP000044841">
    <property type="component" value="Unassembled WGS sequence"/>
</dbReference>
<proteinExistence type="inferred from homology"/>
<keyword evidence="7" id="KW-0106">Calcium</keyword>
<feature type="binding site" evidence="7">
    <location>
        <position position="106"/>
    </location>
    <ligand>
        <name>Ca(2+)</name>
        <dbReference type="ChEBI" id="CHEBI:29108"/>
    </ligand>
</feature>
<feature type="transmembrane region" description="Helical" evidence="9">
    <location>
        <begin position="307"/>
        <end position="328"/>
    </location>
</feature>
<protein>
    <submittedName>
        <fullName evidence="10">Alkaline ceramidase YDC1 [Saccharomyces cerevisiae S288c]</fullName>
    </submittedName>
</protein>
<organism evidence="10 11">
    <name type="scientific">Rhizoctonia solani</name>
    <dbReference type="NCBI Taxonomy" id="456999"/>
    <lineage>
        <taxon>Eukaryota</taxon>
        <taxon>Fungi</taxon>
        <taxon>Dikarya</taxon>
        <taxon>Basidiomycota</taxon>
        <taxon>Agaricomycotina</taxon>
        <taxon>Agaricomycetes</taxon>
        <taxon>Cantharellales</taxon>
        <taxon>Ceratobasidiaceae</taxon>
        <taxon>Rhizoctonia</taxon>
    </lineage>
</organism>
<keyword evidence="11" id="KW-1185">Reference proteome</keyword>
<accession>A0A0K6FLE8</accession>
<feature type="binding site" evidence="7">
    <location>
        <position position="110"/>
    </location>
    <ligand>
        <name>Ca(2+)</name>
        <dbReference type="ChEBI" id="CHEBI:29108"/>
    </ligand>
</feature>
<evidence type="ECO:0000313" key="11">
    <source>
        <dbReference type="Proteomes" id="UP000044841"/>
    </source>
</evidence>
<feature type="transmembrane region" description="Helical" evidence="9">
    <location>
        <begin position="156"/>
        <end position="176"/>
    </location>
</feature>
<dbReference type="GO" id="GO:0046872">
    <property type="term" value="F:metal ion binding"/>
    <property type="evidence" value="ECO:0007669"/>
    <property type="project" value="UniProtKB-KW"/>
</dbReference>
<evidence type="ECO:0000256" key="8">
    <source>
        <dbReference type="PIRSR" id="PIRSR608901-2"/>
    </source>
</evidence>
<dbReference type="GO" id="GO:0046514">
    <property type="term" value="P:ceramide catabolic process"/>
    <property type="evidence" value="ECO:0007669"/>
    <property type="project" value="TreeGrafter"/>
</dbReference>
<dbReference type="PANTHER" id="PTHR46187">
    <property type="entry name" value="ALKALINE CERAMIDASE 3"/>
    <property type="match status" value="1"/>
</dbReference>
<keyword evidence="6 9" id="KW-0472">Membrane</keyword>
<dbReference type="AlphaFoldDB" id="A0A0K6FLE8"/>
<feature type="transmembrane region" description="Helical" evidence="9">
    <location>
        <begin position="235"/>
        <end position="253"/>
    </location>
</feature>
<feature type="binding site" evidence="8">
    <location>
        <position position="358"/>
    </location>
    <ligand>
        <name>Zn(2+)</name>
        <dbReference type="ChEBI" id="CHEBI:29105"/>
        <note>catalytic</note>
    </ligand>
</feature>
<dbReference type="Pfam" id="PF05875">
    <property type="entry name" value="Ceramidase"/>
    <property type="match status" value="1"/>
</dbReference>
<gene>
    <name evidence="10" type="ORF">RSOLAG22IIIB_00267</name>
</gene>
<reference evidence="10 11" key="1">
    <citation type="submission" date="2015-07" db="EMBL/GenBank/DDBJ databases">
        <authorList>
            <person name="Noorani M."/>
        </authorList>
    </citation>
    <scope>NUCLEOTIDE SEQUENCE [LARGE SCALE GENOMIC DNA]</scope>
    <source>
        <strain evidence="10">BBA 69670</strain>
    </source>
</reference>
<keyword evidence="5 9" id="KW-1133">Transmembrane helix</keyword>
<feature type="binding site" evidence="7">
    <location>
        <position position="105"/>
    </location>
    <ligand>
        <name>Ca(2+)</name>
        <dbReference type="ChEBI" id="CHEBI:29108"/>
    </ligand>
</feature>
<evidence type="ECO:0000313" key="10">
    <source>
        <dbReference type="EMBL" id="CUA66819.1"/>
    </source>
</evidence>
<feature type="transmembrane region" description="Helical" evidence="9">
    <location>
        <begin position="259"/>
        <end position="277"/>
    </location>
</feature>
<evidence type="ECO:0000256" key="9">
    <source>
        <dbReference type="SAM" id="Phobius"/>
    </source>
</evidence>
<evidence type="ECO:0000256" key="2">
    <source>
        <dbReference type="ARBA" id="ARBA00009780"/>
    </source>
</evidence>
<comment type="cofactor">
    <cofactor evidence="8">
        <name>Zn(2+)</name>
        <dbReference type="ChEBI" id="CHEBI:29105"/>
    </cofactor>
</comment>
<feature type="binding site" evidence="8">
    <location>
        <position position="362"/>
    </location>
    <ligand>
        <name>Zn(2+)</name>
        <dbReference type="ChEBI" id="CHEBI:29105"/>
        <note>catalytic</note>
    </ligand>
</feature>
<keyword evidence="7" id="KW-0479">Metal-binding</keyword>